<protein>
    <submittedName>
        <fullName evidence="2">Acetyltransferase</fullName>
    </submittedName>
</protein>
<dbReference type="SUPFAM" id="SSF55729">
    <property type="entry name" value="Acyl-CoA N-acyltransferases (Nat)"/>
    <property type="match status" value="1"/>
</dbReference>
<proteinExistence type="predicted"/>
<dbReference type="GO" id="GO:0016747">
    <property type="term" value="F:acyltransferase activity, transferring groups other than amino-acyl groups"/>
    <property type="evidence" value="ECO:0007669"/>
    <property type="project" value="InterPro"/>
</dbReference>
<dbReference type="InterPro" id="IPR000182">
    <property type="entry name" value="GNAT_dom"/>
</dbReference>
<comment type="caution">
    <text evidence="2">The sequence shown here is derived from an EMBL/GenBank/DDBJ whole genome shotgun (WGS) entry which is preliminary data.</text>
</comment>
<dbReference type="InterPro" id="IPR016181">
    <property type="entry name" value="Acyl_CoA_acyltransferase"/>
</dbReference>
<evidence type="ECO:0000259" key="1">
    <source>
        <dbReference type="PROSITE" id="PS51186"/>
    </source>
</evidence>
<dbReference type="PANTHER" id="PTHR43792:SF1">
    <property type="entry name" value="N-ACETYLTRANSFERASE DOMAIN-CONTAINING PROTEIN"/>
    <property type="match status" value="1"/>
</dbReference>
<keyword evidence="2" id="KW-0808">Transferase</keyword>
<sequence length="194" mass="21426">MTPPCALETDRLLLRAWSHDDAPRLLDILGREEVTQWLGDGTPWVMADLDEAHRTIDRYAERSATPPIGVWAVEVRSTRSVVGSVMLLPLPHADHGEVEIAWHLHPDSWGHGYATEAARALLDYGFDQGLPEILAVTHVGNDASGRVCARLGMTDEGVVRKWYDVDMQLYRITAQAFRLTTAGPLASGADHPEV</sequence>
<dbReference type="RefSeq" id="WP_034717841.1">
    <property type="nucleotide sequence ID" value="NZ_AWQS01000122.1"/>
</dbReference>
<reference evidence="3" key="1">
    <citation type="submission" date="2013-08" db="EMBL/GenBank/DDBJ databases">
        <title>Intrasporangium oryzae NRRL B-24470.</title>
        <authorList>
            <person name="Liu H."/>
            <person name="Wang G."/>
        </authorList>
    </citation>
    <scope>NUCLEOTIDE SEQUENCE [LARGE SCALE GENOMIC DNA]</scope>
    <source>
        <strain evidence="3">Q5-1</strain>
    </source>
</reference>
<gene>
    <name evidence="2" type="ORF">N864_05350</name>
</gene>
<keyword evidence="3" id="KW-1185">Reference proteome</keyword>
<dbReference type="Proteomes" id="UP000019494">
    <property type="component" value="Unassembled WGS sequence"/>
</dbReference>
<dbReference type="OrthoDB" id="3533156at2"/>
<dbReference type="AlphaFoldDB" id="W9GJK5"/>
<dbReference type="PROSITE" id="PS51186">
    <property type="entry name" value="GNAT"/>
    <property type="match status" value="1"/>
</dbReference>
<dbReference type="InterPro" id="IPR051531">
    <property type="entry name" value="N-acetyltransferase"/>
</dbReference>
<evidence type="ECO:0000313" key="2">
    <source>
        <dbReference type="EMBL" id="EWT05337.1"/>
    </source>
</evidence>
<accession>W9GJK5</accession>
<dbReference type="PANTHER" id="PTHR43792">
    <property type="entry name" value="GNAT FAMILY, PUTATIVE (AFU_ORTHOLOGUE AFUA_3G00765)-RELATED-RELATED"/>
    <property type="match status" value="1"/>
</dbReference>
<organism evidence="2 3">
    <name type="scientific">Intrasporangium chromatireducens Q5-1</name>
    <dbReference type="NCBI Taxonomy" id="584657"/>
    <lineage>
        <taxon>Bacteria</taxon>
        <taxon>Bacillati</taxon>
        <taxon>Actinomycetota</taxon>
        <taxon>Actinomycetes</taxon>
        <taxon>Micrococcales</taxon>
        <taxon>Intrasporangiaceae</taxon>
        <taxon>Intrasporangium</taxon>
    </lineage>
</organism>
<evidence type="ECO:0000313" key="3">
    <source>
        <dbReference type="Proteomes" id="UP000019494"/>
    </source>
</evidence>
<feature type="domain" description="N-acetyltransferase" evidence="1">
    <location>
        <begin position="12"/>
        <end position="172"/>
    </location>
</feature>
<dbReference type="EMBL" id="AWQS01000122">
    <property type="protein sequence ID" value="EWT05337.1"/>
    <property type="molecule type" value="Genomic_DNA"/>
</dbReference>
<dbReference type="Gene3D" id="3.40.630.30">
    <property type="match status" value="1"/>
</dbReference>
<name>W9GJK5_9MICO</name>
<dbReference type="Pfam" id="PF13302">
    <property type="entry name" value="Acetyltransf_3"/>
    <property type="match status" value="1"/>
</dbReference>